<evidence type="ECO:0000256" key="2">
    <source>
        <dbReference type="ARBA" id="ARBA00022475"/>
    </source>
</evidence>
<dbReference type="InterPro" id="IPR013685">
    <property type="entry name" value="POTRA_FtsQ_type"/>
</dbReference>
<evidence type="ECO:0000313" key="10">
    <source>
        <dbReference type="EMBL" id="SVE37046.1"/>
    </source>
</evidence>
<keyword evidence="4 8" id="KW-0812">Transmembrane</keyword>
<accession>A0A383CXI0</accession>
<evidence type="ECO:0000256" key="3">
    <source>
        <dbReference type="ARBA" id="ARBA00022618"/>
    </source>
</evidence>
<keyword evidence="7" id="KW-0131">Cell cycle</keyword>
<dbReference type="EMBL" id="UINC01212631">
    <property type="protein sequence ID" value="SVE37046.1"/>
    <property type="molecule type" value="Genomic_DNA"/>
</dbReference>
<evidence type="ECO:0000256" key="5">
    <source>
        <dbReference type="ARBA" id="ARBA00022989"/>
    </source>
</evidence>
<dbReference type="PANTHER" id="PTHR35851">
    <property type="entry name" value="CELL DIVISION PROTEIN FTSQ"/>
    <property type="match status" value="1"/>
</dbReference>
<feature type="non-terminal residue" evidence="10">
    <location>
        <position position="1"/>
    </location>
</feature>
<keyword evidence="3" id="KW-0132">Cell division</keyword>
<keyword evidence="2" id="KW-1003">Cell membrane</keyword>
<sequence>KEPKRETTNSNFSAIFFTLTNVLAKVILLVACCYGIFSSYRFATQSPYFTVSEMNIAGQERLTDGELKKWIGPIIGRNIFQLKLDKISQKIVEHPWIHSVSIRRVFPKGIYVELKERTPFAKIQLERLYIMDNYGVLLEMGKESVNELPTITGVDVKNPKIGSNVAGKEIIDGLKMIHSFNQLPVFNQNPINTVHIKNRNRVVFNTRKKDIKIYMRQEIAEEGFKNLVLALSVIGKNE</sequence>
<evidence type="ECO:0000256" key="7">
    <source>
        <dbReference type="ARBA" id="ARBA00023306"/>
    </source>
</evidence>
<keyword evidence="5 8" id="KW-1133">Transmembrane helix</keyword>
<proteinExistence type="predicted"/>
<evidence type="ECO:0000259" key="9">
    <source>
        <dbReference type="PROSITE" id="PS51779"/>
    </source>
</evidence>
<evidence type="ECO:0000256" key="6">
    <source>
        <dbReference type="ARBA" id="ARBA00023136"/>
    </source>
</evidence>
<dbReference type="InterPro" id="IPR034746">
    <property type="entry name" value="POTRA"/>
</dbReference>
<evidence type="ECO:0000256" key="8">
    <source>
        <dbReference type="SAM" id="Phobius"/>
    </source>
</evidence>
<dbReference type="Pfam" id="PF08478">
    <property type="entry name" value="POTRA_1"/>
    <property type="match status" value="1"/>
</dbReference>
<evidence type="ECO:0000256" key="4">
    <source>
        <dbReference type="ARBA" id="ARBA00022692"/>
    </source>
</evidence>
<reference evidence="10" key="1">
    <citation type="submission" date="2018-05" db="EMBL/GenBank/DDBJ databases">
        <authorList>
            <person name="Lanie J.A."/>
            <person name="Ng W.-L."/>
            <person name="Kazmierczak K.M."/>
            <person name="Andrzejewski T.M."/>
            <person name="Davidsen T.M."/>
            <person name="Wayne K.J."/>
            <person name="Tettelin H."/>
            <person name="Glass J.I."/>
            <person name="Rusch D."/>
            <person name="Podicherti R."/>
            <person name="Tsui H.-C.T."/>
            <person name="Winkler M.E."/>
        </authorList>
    </citation>
    <scope>NUCLEOTIDE SEQUENCE</scope>
</reference>
<keyword evidence="6 8" id="KW-0472">Membrane</keyword>
<protein>
    <recommendedName>
        <fullName evidence="9">POTRA domain-containing protein</fullName>
    </recommendedName>
</protein>
<feature type="transmembrane region" description="Helical" evidence="8">
    <location>
        <begin position="12"/>
        <end position="37"/>
    </location>
</feature>
<dbReference type="AlphaFoldDB" id="A0A383CXI0"/>
<evidence type="ECO:0000256" key="1">
    <source>
        <dbReference type="ARBA" id="ARBA00004370"/>
    </source>
</evidence>
<dbReference type="InterPro" id="IPR026579">
    <property type="entry name" value="FtsQ"/>
</dbReference>
<dbReference type="PROSITE" id="PS51779">
    <property type="entry name" value="POTRA"/>
    <property type="match status" value="1"/>
</dbReference>
<comment type="subcellular location">
    <subcellularLocation>
        <location evidence="1">Membrane</location>
    </subcellularLocation>
</comment>
<name>A0A383CXI0_9ZZZZ</name>
<gene>
    <name evidence="10" type="ORF">METZ01_LOCUS489900</name>
</gene>
<dbReference type="GO" id="GO:0016020">
    <property type="term" value="C:membrane"/>
    <property type="evidence" value="ECO:0007669"/>
    <property type="project" value="UniProtKB-SubCell"/>
</dbReference>
<dbReference type="GO" id="GO:0090529">
    <property type="term" value="P:cell septum assembly"/>
    <property type="evidence" value="ECO:0007669"/>
    <property type="project" value="InterPro"/>
</dbReference>
<dbReference type="Gene3D" id="3.10.20.310">
    <property type="entry name" value="membrane protein fhac"/>
    <property type="match status" value="1"/>
</dbReference>
<organism evidence="10">
    <name type="scientific">marine metagenome</name>
    <dbReference type="NCBI Taxonomy" id="408172"/>
    <lineage>
        <taxon>unclassified sequences</taxon>
        <taxon>metagenomes</taxon>
        <taxon>ecological metagenomes</taxon>
    </lineage>
</organism>
<dbReference type="PANTHER" id="PTHR35851:SF1">
    <property type="entry name" value="CELL DIVISION PROTEIN FTSQ"/>
    <property type="match status" value="1"/>
</dbReference>
<feature type="non-terminal residue" evidence="10">
    <location>
        <position position="238"/>
    </location>
</feature>
<feature type="domain" description="POTRA" evidence="9">
    <location>
        <begin position="49"/>
        <end position="117"/>
    </location>
</feature>